<reference evidence="3" key="1">
    <citation type="submission" date="2022-10" db="EMBL/GenBank/DDBJ databases">
        <authorList>
            <person name="Chen Y."/>
            <person name="Dougan E. K."/>
            <person name="Chan C."/>
            <person name="Rhodes N."/>
            <person name="Thang M."/>
        </authorList>
    </citation>
    <scope>NUCLEOTIDE SEQUENCE</scope>
</reference>
<sequence length="511" mass="57708">MAPRSLPILLLSALLLLSSILVAFQTEVRRIPAALRTQHAQQPLEHIHIPHEIHNSNNLSNDLSNLHDVKLTSFSESAEIFPGSTRSTSTKSISSTRTPRTTTHPPLIPALIPGQSALPWTPVSLDAKGIEQLELGINFSLACNASCRANRFMCEEHEISRCFGMDCQCSSGFLLPAESKTLPLKGPRFAIVLAGMTRSFFSTLMNEFWRLFLARFDGDLVLFAVLTTISSQKFRGTGLTARKDQVWSKFTVKELREALENLNVTWDAAFVEDATCGWQVARQYVQDPTLRAMLDVKAKFPGEGGQNNLFRARVIAFDRILRYEMQTGQRFRQLLVLRPDFAPYLGHDDPAFVVSSVKGSVYAYNDLINIFERKFATYVFTEPATIRSSFTTLDKDAWQSLLWKLWNRSNTSHTVLLPNAHWALHGVPICGAFLQAIPDIPCTSWNFEVNASMGFIRDRWRVKGPQHVCVDRLRGAPLKFIKDYFRRLGMNQSLVEDLSLCMPVPKQMSKR</sequence>
<feature type="chain" id="PRO_5043270198" evidence="2">
    <location>
        <begin position="24"/>
        <end position="511"/>
    </location>
</feature>
<dbReference type="EMBL" id="CAMXCT010001102">
    <property type="protein sequence ID" value="CAI3986669.1"/>
    <property type="molecule type" value="Genomic_DNA"/>
</dbReference>
<keyword evidence="2" id="KW-0732">Signal</keyword>
<dbReference type="EMBL" id="CAMXCT020001102">
    <property type="protein sequence ID" value="CAL1140044.1"/>
    <property type="molecule type" value="Genomic_DNA"/>
</dbReference>
<proteinExistence type="predicted"/>
<accession>A0A9P1C7W7</accession>
<gene>
    <name evidence="3" type="ORF">C1SCF055_LOCUS14010</name>
</gene>
<evidence type="ECO:0000256" key="1">
    <source>
        <dbReference type="SAM" id="MobiDB-lite"/>
    </source>
</evidence>
<evidence type="ECO:0000313" key="5">
    <source>
        <dbReference type="Proteomes" id="UP001152797"/>
    </source>
</evidence>
<name>A0A9P1C7W7_9DINO</name>
<evidence type="ECO:0000313" key="3">
    <source>
        <dbReference type="EMBL" id="CAI3986669.1"/>
    </source>
</evidence>
<evidence type="ECO:0000256" key="2">
    <source>
        <dbReference type="SAM" id="SignalP"/>
    </source>
</evidence>
<dbReference type="AlphaFoldDB" id="A0A9P1C7W7"/>
<dbReference type="EMBL" id="CAMXCT030001102">
    <property type="protein sequence ID" value="CAL4773981.1"/>
    <property type="molecule type" value="Genomic_DNA"/>
</dbReference>
<feature type="signal peptide" evidence="2">
    <location>
        <begin position="1"/>
        <end position="23"/>
    </location>
</feature>
<dbReference type="Proteomes" id="UP001152797">
    <property type="component" value="Unassembled WGS sequence"/>
</dbReference>
<keyword evidence="5" id="KW-1185">Reference proteome</keyword>
<reference evidence="4 5" key="2">
    <citation type="submission" date="2024-05" db="EMBL/GenBank/DDBJ databases">
        <authorList>
            <person name="Chen Y."/>
            <person name="Shah S."/>
            <person name="Dougan E. K."/>
            <person name="Thang M."/>
            <person name="Chan C."/>
        </authorList>
    </citation>
    <scope>NUCLEOTIDE SEQUENCE [LARGE SCALE GENOMIC DNA]</scope>
</reference>
<evidence type="ECO:0000313" key="4">
    <source>
        <dbReference type="EMBL" id="CAL4773981.1"/>
    </source>
</evidence>
<feature type="region of interest" description="Disordered" evidence="1">
    <location>
        <begin position="81"/>
        <end position="107"/>
    </location>
</feature>
<comment type="caution">
    <text evidence="3">The sequence shown here is derived from an EMBL/GenBank/DDBJ whole genome shotgun (WGS) entry which is preliminary data.</text>
</comment>
<protein>
    <submittedName>
        <fullName evidence="3">Uncharacterized protein</fullName>
    </submittedName>
</protein>
<organism evidence="3">
    <name type="scientific">Cladocopium goreaui</name>
    <dbReference type="NCBI Taxonomy" id="2562237"/>
    <lineage>
        <taxon>Eukaryota</taxon>
        <taxon>Sar</taxon>
        <taxon>Alveolata</taxon>
        <taxon>Dinophyceae</taxon>
        <taxon>Suessiales</taxon>
        <taxon>Symbiodiniaceae</taxon>
        <taxon>Cladocopium</taxon>
    </lineage>
</organism>
<feature type="compositionally biased region" description="Low complexity" evidence="1">
    <location>
        <begin position="84"/>
        <end position="103"/>
    </location>
</feature>